<dbReference type="PANTHER" id="PTHR46118:SF4">
    <property type="entry name" value="PROTEIN ABHD11"/>
    <property type="match status" value="1"/>
</dbReference>
<dbReference type="Proteomes" id="UP001180715">
    <property type="component" value="Unassembled WGS sequence"/>
</dbReference>
<evidence type="ECO:0000256" key="1">
    <source>
        <dbReference type="ARBA" id="ARBA00022801"/>
    </source>
</evidence>
<dbReference type="SUPFAM" id="SSF53474">
    <property type="entry name" value="alpha/beta-Hydrolases"/>
    <property type="match status" value="1"/>
</dbReference>
<dbReference type="EMBL" id="JAVDXX010000001">
    <property type="protein sequence ID" value="MDR7293963.1"/>
    <property type="molecule type" value="Genomic_DNA"/>
</dbReference>
<keyword evidence="4" id="KW-1185">Reference proteome</keyword>
<dbReference type="Gene3D" id="3.40.50.1820">
    <property type="entry name" value="alpha/beta hydrolase"/>
    <property type="match status" value="1"/>
</dbReference>
<name>A0ABU1Z0G1_9MICC</name>
<keyword evidence="1" id="KW-0378">Hydrolase</keyword>
<evidence type="ECO:0000313" key="4">
    <source>
        <dbReference type="Proteomes" id="UP001180715"/>
    </source>
</evidence>
<feature type="domain" description="AB hydrolase-1" evidence="2">
    <location>
        <begin position="33"/>
        <end position="290"/>
    </location>
</feature>
<dbReference type="InterPro" id="IPR000073">
    <property type="entry name" value="AB_hydrolase_1"/>
</dbReference>
<comment type="caution">
    <text evidence="3">The sequence shown here is derived from an EMBL/GenBank/DDBJ whole genome shotgun (WGS) entry which is preliminary data.</text>
</comment>
<dbReference type="Pfam" id="PF12697">
    <property type="entry name" value="Abhydrolase_6"/>
    <property type="match status" value="1"/>
</dbReference>
<proteinExistence type="predicted"/>
<organism evidence="3 4">
    <name type="scientific">Pseudoglutamicibacter albus</name>
    <dbReference type="NCBI Taxonomy" id="98671"/>
    <lineage>
        <taxon>Bacteria</taxon>
        <taxon>Bacillati</taxon>
        <taxon>Actinomycetota</taxon>
        <taxon>Actinomycetes</taxon>
        <taxon>Micrococcales</taxon>
        <taxon>Micrococcaceae</taxon>
        <taxon>Pseudoglutamicibacter</taxon>
    </lineage>
</organism>
<dbReference type="RefSeq" id="WP_070492334.1">
    <property type="nucleotide sequence ID" value="NZ_JAVDXX010000001.1"/>
</dbReference>
<protein>
    <submittedName>
        <fullName evidence="3">Pimeloyl-ACP methyl ester carboxylesterase</fullName>
    </submittedName>
</protein>
<evidence type="ECO:0000313" key="3">
    <source>
        <dbReference type="EMBL" id="MDR7293963.1"/>
    </source>
</evidence>
<gene>
    <name evidence="3" type="ORF">J2S67_001231</name>
</gene>
<dbReference type="PANTHER" id="PTHR46118">
    <property type="entry name" value="PROTEIN ABHD11"/>
    <property type="match status" value="1"/>
</dbReference>
<reference evidence="3" key="1">
    <citation type="submission" date="2023-07" db="EMBL/GenBank/DDBJ databases">
        <title>Sequencing the genomes of 1000 actinobacteria strains.</title>
        <authorList>
            <person name="Klenk H.-P."/>
        </authorList>
    </citation>
    <scope>NUCLEOTIDE SEQUENCE</scope>
    <source>
        <strain evidence="3">DSM 13068</strain>
    </source>
</reference>
<dbReference type="InterPro" id="IPR029058">
    <property type="entry name" value="AB_hydrolase_fold"/>
</dbReference>
<evidence type="ECO:0000259" key="2">
    <source>
        <dbReference type="Pfam" id="PF12697"/>
    </source>
</evidence>
<accession>A0ABU1Z0G1</accession>
<sequence length="301" mass="32305">MAESEAPDAKLTDTNLPDANLPVQVVGEGPVPVVFLHGLMGRGRNFISIARALSEVATSYLVDLPNHGAAEWTDDFSYDQMADSVVATLKTRDVDSAVVVGHSMGGKVAMKVALRHGSCAADGGESGGRASAADGTPFVRALAVIDISPRPADYEANKAPFKHLLDSVLDLDLPRIEKRADADAALASEVEEPGVRAFLLQNLQRDGNGWSWQPNVASLRSWLSKVGDFPLTSEDHPYEGPVVWVGGSESGYITDEDTALMRELFPGMRKVMVKGAGHWVHADRPDVVIQILSRLIQEAAE</sequence>